<proteinExistence type="predicted"/>
<dbReference type="Gene3D" id="3.40.50.360">
    <property type="match status" value="1"/>
</dbReference>
<evidence type="ECO:0000256" key="1">
    <source>
        <dbReference type="SAM" id="Phobius"/>
    </source>
</evidence>
<evidence type="ECO:0000313" key="2">
    <source>
        <dbReference type="EMBL" id="MBP0905244.1"/>
    </source>
</evidence>
<dbReference type="SUPFAM" id="SSF52218">
    <property type="entry name" value="Flavoproteins"/>
    <property type="match status" value="1"/>
</dbReference>
<protein>
    <submittedName>
        <fullName evidence="2">Dialkylresorcinol condensing enzyme DarA</fullName>
    </submittedName>
</protein>
<keyword evidence="1" id="KW-1133">Transmembrane helix</keyword>
<reference evidence="2 3" key="1">
    <citation type="submission" date="2021-04" db="EMBL/GenBank/DDBJ databases">
        <title>Mariniflexile gromovii gen. nov., sp. nov., a gliding bacterium isolated from the sea urchin Strongylocentrotus intermedius.</title>
        <authorList>
            <person name="Ko S."/>
            <person name="Le V."/>
            <person name="Ahn C.-Y."/>
            <person name="Oh H.-M."/>
        </authorList>
    </citation>
    <scope>NUCLEOTIDE SEQUENCE [LARGE SCALE GENOMIC DNA]</scope>
    <source>
        <strain evidence="2 3">KCTC 12570</strain>
    </source>
</reference>
<gene>
    <name evidence="2" type="ORF">J8H85_15530</name>
</gene>
<dbReference type="InterPro" id="IPR029039">
    <property type="entry name" value="Flavoprotein-like_sf"/>
</dbReference>
<dbReference type="EMBL" id="JAGJCB010000019">
    <property type="protein sequence ID" value="MBP0905244.1"/>
    <property type="molecule type" value="Genomic_DNA"/>
</dbReference>
<accession>A0ABS4BXB8</accession>
<keyword evidence="1" id="KW-0472">Membrane</keyword>
<evidence type="ECO:0000313" key="3">
    <source>
        <dbReference type="Proteomes" id="UP000670776"/>
    </source>
</evidence>
<organism evidence="2 3">
    <name type="scientific">Mariniflexile gromovii</name>
    <dbReference type="NCBI Taxonomy" id="362523"/>
    <lineage>
        <taxon>Bacteria</taxon>
        <taxon>Pseudomonadati</taxon>
        <taxon>Bacteroidota</taxon>
        <taxon>Flavobacteriia</taxon>
        <taxon>Flavobacteriales</taxon>
        <taxon>Flavobacteriaceae</taxon>
        <taxon>Mariniflexile</taxon>
    </lineage>
</organism>
<dbReference type="RefSeq" id="WP_209656134.1">
    <property type="nucleotide sequence ID" value="NZ_JAGJCB010000019.1"/>
</dbReference>
<comment type="caution">
    <text evidence="2">The sequence shown here is derived from an EMBL/GenBank/DDBJ whole genome shotgun (WGS) entry which is preliminary data.</text>
</comment>
<dbReference type="Proteomes" id="UP000670776">
    <property type="component" value="Unassembled WGS sequence"/>
</dbReference>
<keyword evidence="3" id="KW-1185">Reference proteome</keyword>
<keyword evidence="1" id="KW-0812">Transmembrane</keyword>
<sequence>MKHILVIHYSQTGQLTEIVNNIVSPLDTEHHQVDYYKIEMEKPFPFPWKKSEFFAVFPETFLEIPDKIHSVPQAILNKKYDLIILGYQVWYLSPSIPINSFLKTPEAKKILANTPVVTVIGCRNMWIMAQEKMKKKLKPLEANLVGNIVLVDRHINHISVITIVHWMFTGKKERFLGVFPKPGVSQKDINESVNFGTIISNHLKENNLSHLQDALLKEDAVKIKPFLITTDKRASIIFAKWAKLIQSKGDQDSPNRLIWIKFFNYYLLFAIWVMAPIVFIFFLITYLFSINKINKDKLYYSSVKLIE</sequence>
<name>A0ABS4BXB8_9FLAO</name>
<feature type="transmembrane region" description="Helical" evidence="1">
    <location>
        <begin position="265"/>
        <end position="288"/>
    </location>
</feature>